<evidence type="ECO:0000313" key="4">
    <source>
        <dbReference type="Proteomes" id="UP000298493"/>
    </source>
</evidence>
<keyword evidence="1" id="KW-0560">Oxidoreductase</keyword>
<evidence type="ECO:0000256" key="2">
    <source>
        <dbReference type="RuleBase" id="RU000363"/>
    </source>
</evidence>
<dbReference type="EMBL" id="SNSC02000019">
    <property type="protein sequence ID" value="TID15946.1"/>
    <property type="molecule type" value="Genomic_DNA"/>
</dbReference>
<gene>
    <name evidence="3" type="ORF">E6O75_ATG09004</name>
</gene>
<keyword evidence="4" id="KW-1185">Reference proteome</keyword>
<dbReference type="PANTHER" id="PTHR43157:SF31">
    <property type="entry name" value="PHOSPHATIDYLINOSITOL-GLYCAN BIOSYNTHESIS CLASS F PROTEIN"/>
    <property type="match status" value="1"/>
</dbReference>
<dbReference type="SUPFAM" id="SSF51735">
    <property type="entry name" value="NAD(P)-binding Rossmann-fold domains"/>
    <property type="match status" value="1"/>
</dbReference>
<sequence length="320" mass="34857">MSFPDPSFGSTAEELSAFYAPQIKDKVILTTGISPGSLGAHFVQTIAAYKPKLLILAARSPSNIQETAAAIAKAHPDVPTRHLVLDLGDLKQVRSAAREILEYEEEIDVLVNSAAVMACPYTKTVDGLELQFGTNHIGHFLFTNAILSKILKVKGRVINVSSAGHRFGGVRFDDVGFNEGKDYQKWVAYGQSKTANMLFSVSLATRFSSQGLTSFSIHPGSISTHLGRHLDAEGGAEIPALDKRLENFEAIEGDEKMKTVSQGTSTYVFAAFDQGIAEENGAYLLNARLATPKEIRHKATDKDLAEKLWRLSNEIVGQEF</sequence>
<proteinExistence type="inferred from homology"/>
<dbReference type="Gene3D" id="3.40.50.720">
    <property type="entry name" value="NAD(P)-binding Rossmann-like Domain"/>
    <property type="match status" value="1"/>
</dbReference>
<reference evidence="3 4" key="1">
    <citation type="submission" date="2019-04" db="EMBL/GenBank/DDBJ databases">
        <title>High contiguity whole genome sequence and gene annotation resource for two Venturia nashicola isolates.</title>
        <authorList>
            <person name="Prokchorchik M."/>
            <person name="Won K."/>
            <person name="Lee Y."/>
            <person name="Choi E.D."/>
            <person name="Segonzac C."/>
            <person name="Sohn K.H."/>
        </authorList>
    </citation>
    <scope>NUCLEOTIDE SEQUENCE [LARGE SCALE GENOMIC DNA]</scope>
    <source>
        <strain evidence="3 4">PRI2</strain>
    </source>
</reference>
<dbReference type="InterPro" id="IPR036291">
    <property type="entry name" value="NAD(P)-bd_dom_sf"/>
</dbReference>
<organism evidence="3 4">
    <name type="scientific">Venturia nashicola</name>
    <dbReference type="NCBI Taxonomy" id="86259"/>
    <lineage>
        <taxon>Eukaryota</taxon>
        <taxon>Fungi</taxon>
        <taxon>Dikarya</taxon>
        <taxon>Ascomycota</taxon>
        <taxon>Pezizomycotina</taxon>
        <taxon>Dothideomycetes</taxon>
        <taxon>Pleosporomycetidae</taxon>
        <taxon>Venturiales</taxon>
        <taxon>Venturiaceae</taxon>
        <taxon>Venturia</taxon>
    </lineage>
</organism>
<dbReference type="InterPro" id="IPR002347">
    <property type="entry name" value="SDR_fam"/>
</dbReference>
<protein>
    <submittedName>
        <fullName evidence="3">Short-chain dehydrogenase</fullName>
    </submittedName>
</protein>
<dbReference type="Proteomes" id="UP000298493">
    <property type="component" value="Unassembled WGS sequence"/>
</dbReference>
<dbReference type="PRINTS" id="PR00081">
    <property type="entry name" value="GDHRDH"/>
</dbReference>
<accession>A0A4Z1NNY8</accession>
<dbReference type="GO" id="GO:0016491">
    <property type="term" value="F:oxidoreductase activity"/>
    <property type="evidence" value="ECO:0007669"/>
    <property type="project" value="UniProtKB-KW"/>
</dbReference>
<comment type="caution">
    <text evidence="3">The sequence shown here is derived from an EMBL/GenBank/DDBJ whole genome shotgun (WGS) entry which is preliminary data.</text>
</comment>
<dbReference type="STRING" id="86259.A0A4Z1NNY8"/>
<evidence type="ECO:0000313" key="3">
    <source>
        <dbReference type="EMBL" id="TID15946.1"/>
    </source>
</evidence>
<dbReference type="PRINTS" id="PR00080">
    <property type="entry name" value="SDRFAMILY"/>
</dbReference>
<comment type="similarity">
    <text evidence="2">Belongs to the short-chain dehydrogenases/reductases (SDR) family.</text>
</comment>
<dbReference type="Pfam" id="PF00106">
    <property type="entry name" value="adh_short"/>
    <property type="match status" value="1"/>
</dbReference>
<dbReference type="AlphaFoldDB" id="A0A4Z1NNY8"/>
<evidence type="ECO:0000256" key="1">
    <source>
        <dbReference type="ARBA" id="ARBA00023002"/>
    </source>
</evidence>
<dbReference type="PANTHER" id="PTHR43157">
    <property type="entry name" value="PHOSPHATIDYLINOSITOL-GLYCAN BIOSYNTHESIS CLASS F PROTEIN-RELATED"/>
    <property type="match status" value="1"/>
</dbReference>
<name>A0A4Z1NNY8_9PEZI</name>